<dbReference type="Pfam" id="PF00486">
    <property type="entry name" value="Trans_reg_C"/>
    <property type="match status" value="1"/>
</dbReference>
<accession>A0A2B0LAS0</accession>
<dbReference type="InterPro" id="IPR016032">
    <property type="entry name" value="Sig_transdc_resp-reg_C-effctor"/>
</dbReference>
<evidence type="ECO:0000313" key="12">
    <source>
        <dbReference type="EMBL" id="PFK29127.1"/>
    </source>
</evidence>
<dbReference type="PANTHER" id="PTHR48111">
    <property type="entry name" value="REGULATOR OF RPOS"/>
    <property type="match status" value="1"/>
</dbReference>
<comment type="caution">
    <text evidence="12">The sequence shown here is derived from an EMBL/GenBank/DDBJ whole genome shotgun (WGS) entry which is preliminary data.</text>
</comment>
<dbReference type="InterPro" id="IPR001867">
    <property type="entry name" value="OmpR/PhoB-type_DNA-bd"/>
</dbReference>
<evidence type="ECO:0000256" key="7">
    <source>
        <dbReference type="ARBA" id="ARBA00023163"/>
    </source>
</evidence>
<dbReference type="GO" id="GO:0000156">
    <property type="term" value="F:phosphorelay response regulator activity"/>
    <property type="evidence" value="ECO:0007669"/>
    <property type="project" value="TreeGrafter"/>
</dbReference>
<keyword evidence="6 9" id="KW-0238">DNA-binding</keyword>
<protein>
    <submittedName>
        <fullName evidence="12">DNA-binding response regulator</fullName>
    </submittedName>
</protein>
<gene>
    <name evidence="12" type="ORF">COI93_23625</name>
</gene>
<evidence type="ECO:0000256" key="8">
    <source>
        <dbReference type="PROSITE-ProRule" id="PRU00169"/>
    </source>
</evidence>
<keyword evidence="5" id="KW-0805">Transcription regulation</keyword>
<feature type="DNA-binding region" description="OmpR/PhoB-type" evidence="9">
    <location>
        <begin position="133"/>
        <end position="232"/>
    </location>
</feature>
<dbReference type="CDD" id="cd17574">
    <property type="entry name" value="REC_OmpR"/>
    <property type="match status" value="1"/>
</dbReference>
<organism evidence="12 13">
    <name type="scientific">Bacillus cereus</name>
    <dbReference type="NCBI Taxonomy" id="1396"/>
    <lineage>
        <taxon>Bacteria</taxon>
        <taxon>Bacillati</taxon>
        <taxon>Bacillota</taxon>
        <taxon>Bacilli</taxon>
        <taxon>Bacillales</taxon>
        <taxon>Bacillaceae</taxon>
        <taxon>Bacillus</taxon>
        <taxon>Bacillus cereus group</taxon>
    </lineage>
</organism>
<name>A0A2B0LAS0_BACCE</name>
<dbReference type="PANTHER" id="PTHR48111:SF26">
    <property type="entry name" value="STAGE 0 SPORULATION PROTEIN A HOMOLOG"/>
    <property type="match status" value="1"/>
</dbReference>
<feature type="domain" description="Response regulatory" evidence="10">
    <location>
        <begin position="5"/>
        <end position="118"/>
    </location>
</feature>
<evidence type="ECO:0000256" key="6">
    <source>
        <dbReference type="ARBA" id="ARBA00023125"/>
    </source>
</evidence>
<dbReference type="InterPro" id="IPR011006">
    <property type="entry name" value="CheY-like_superfamily"/>
</dbReference>
<dbReference type="InterPro" id="IPR036388">
    <property type="entry name" value="WH-like_DNA-bd_sf"/>
</dbReference>
<keyword evidence="3 8" id="KW-0597">Phosphoprotein</keyword>
<dbReference type="FunFam" id="1.10.10.10:FF:000018">
    <property type="entry name" value="DNA-binding response regulator ResD"/>
    <property type="match status" value="1"/>
</dbReference>
<evidence type="ECO:0000256" key="9">
    <source>
        <dbReference type="PROSITE-ProRule" id="PRU01091"/>
    </source>
</evidence>
<dbReference type="InterPro" id="IPR001789">
    <property type="entry name" value="Sig_transdc_resp-reg_receiver"/>
</dbReference>
<dbReference type="Gene3D" id="3.40.50.2300">
    <property type="match status" value="1"/>
</dbReference>
<sequence length="238" mass="27599">MEDIRVLIADDEKEIRDLLKKYLERELYIVDIAVDGEEALHLFEQNKYNLIILDLMMPKVDGIEVCRRLRNKTNIPILMLTAKDQEVDKILGLSIGADDYITKPFSVNEVIARIKALMRRFLVLGSNASTQEQTLLTFKGLTIDVNKYTVNINDAEISLTGKELELLKFFASNPEQVFTKTQLFRNVWNSNYIEDDNTVMVHIRKLRKKIETDPSNPKFIQTVWGIGYKFVGEKIEKR</sequence>
<evidence type="ECO:0000256" key="4">
    <source>
        <dbReference type="ARBA" id="ARBA00023012"/>
    </source>
</evidence>
<dbReference type="AlphaFoldDB" id="A0A2B0LAS0"/>
<evidence type="ECO:0000259" key="10">
    <source>
        <dbReference type="PROSITE" id="PS50110"/>
    </source>
</evidence>
<dbReference type="GO" id="GO:0000976">
    <property type="term" value="F:transcription cis-regulatory region binding"/>
    <property type="evidence" value="ECO:0007669"/>
    <property type="project" value="TreeGrafter"/>
</dbReference>
<keyword evidence="2" id="KW-0963">Cytoplasm</keyword>
<dbReference type="Gene3D" id="1.10.10.10">
    <property type="entry name" value="Winged helix-like DNA-binding domain superfamily/Winged helix DNA-binding domain"/>
    <property type="match status" value="1"/>
</dbReference>
<dbReference type="Pfam" id="PF00072">
    <property type="entry name" value="Response_reg"/>
    <property type="match status" value="1"/>
</dbReference>
<dbReference type="InterPro" id="IPR039420">
    <property type="entry name" value="WalR-like"/>
</dbReference>
<evidence type="ECO:0000256" key="2">
    <source>
        <dbReference type="ARBA" id="ARBA00022490"/>
    </source>
</evidence>
<evidence type="ECO:0000256" key="1">
    <source>
        <dbReference type="ARBA" id="ARBA00004496"/>
    </source>
</evidence>
<proteinExistence type="predicted"/>
<keyword evidence="4" id="KW-0902">Two-component regulatory system</keyword>
<keyword evidence="7" id="KW-0804">Transcription</keyword>
<evidence type="ECO:0000259" key="11">
    <source>
        <dbReference type="PROSITE" id="PS51755"/>
    </source>
</evidence>
<evidence type="ECO:0000256" key="5">
    <source>
        <dbReference type="ARBA" id="ARBA00023015"/>
    </source>
</evidence>
<reference evidence="12 13" key="1">
    <citation type="submission" date="2017-09" db="EMBL/GenBank/DDBJ databases">
        <title>Large-scale bioinformatics analysis of Bacillus genomes uncovers conserved roles of natural products in bacterial physiology.</title>
        <authorList>
            <consortium name="Agbiome Team Llc"/>
            <person name="Bleich R.M."/>
            <person name="Grubbs K.J."/>
            <person name="Santa Maria K.C."/>
            <person name="Allen S.E."/>
            <person name="Farag S."/>
            <person name="Shank E.A."/>
            <person name="Bowers A."/>
        </authorList>
    </citation>
    <scope>NUCLEOTIDE SEQUENCE [LARGE SCALE GENOMIC DNA]</scope>
    <source>
        <strain evidence="12 13">AFS083043</strain>
    </source>
</reference>
<dbReference type="PROSITE" id="PS51755">
    <property type="entry name" value="OMPR_PHOB"/>
    <property type="match status" value="1"/>
</dbReference>
<dbReference type="Gene3D" id="6.10.250.690">
    <property type="match status" value="1"/>
</dbReference>
<dbReference type="SMART" id="SM00448">
    <property type="entry name" value="REC"/>
    <property type="match status" value="1"/>
</dbReference>
<feature type="modified residue" description="4-aspartylphosphate" evidence="8">
    <location>
        <position position="54"/>
    </location>
</feature>
<dbReference type="GO" id="GO:0006355">
    <property type="term" value="P:regulation of DNA-templated transcription"/>
    <property type="evidence" value="ECO:0007669"/>
    <property type="project" value="InterPro"/>
</dbReference>
<dbReference type="RefSeq" id="WP_098492796.1">
    <property type="nucleotide sequence ID" value="NZ_NUWN01000134.1"/>
</dbReference>
<evidence type="ECO:0000256" key="3">
    <source>
        <dbReference type="ARBA" id="ARBA00022553"/>
    </source>
</evidence>
<dbReference type="SUPFAM" id="SSF46894">
    <property type="entry name" value="C-terminal effector domain of the bipartite response regulators"/>
    <property type="match status" value="1"/>
</dbReference>
<dbReference type="FunFam" id="3.40.50.2300:FF:000001">
    <property type="entry name" value="DNA-binding response regulator PhoB"/>
    <property type="match status" value="1"/>
</dbReference>
<dbReference type="EMBL" id="NUWN01000134">
    <property type="protein sequence ID" value="PFK29127.1"/>
    <property type="molecule type" value="Genomic_DNA"/>
</dbReference>
<comment type="subcellular location">
    <subcellularLocation>
        <location evidence="1">Cytoplasm</location>
    </subcellularLocation>
</comment>
<dbReference type="Proteomes" id="UP000242656">
    <property type="component" value="Unassembled WGS sequence"/>
</dbReference>
<dbReference type="GO" id="GO:0005829">
    <property type="term" value="C:cytosol"/>
    <property type="evidence" value="ECO:0007669"/>
    <property type="project" value="TreeGrafter"/>
</dbReference>
<dbReference type="SUPFAM" id="SSF52172">
    <property type="entry name" value="CheY-like"/>
    <property type="match status" value="1"/>
</dbReference>
<feature type="domain" description="OmpR/PhoB-type" evidence="11">
    <location>
        <begin position="133"/>
        <end position="232"/>
    </location>
</feature>
<dbReference type="PROSITE" id="PS50110">
    <property type="entry name" value="RESPONSE_REGULATORY"/>
    <property type="match status" value="1"/>
</dbReference>
<dbReference type="CDD" id="cd00383">
    <property type="entry name" value="trans_reg_C"/>
    <property type="match status" value="1"/>
</dbReference>
<dbReference type="GO" id="GO:0032993">
    <property type="term" value="C:protein-DNA complex"/>
    <property type="evidence" value="ECO:0007669"/>
    <property type="project" value="TreeGrafter"/>
</dbReference>
<evidence type="ECO:0000313" key="13">
    <source>
        <dbReference type="Proteomes" id="UP000242656"/>
    </source>
</evidence>
<dbReference type="SMART" id="SM00862">
    <property type="entry name" value="Trans_reg_C"/>
    <property type="match status" value="1"/>
</dbReference>